<dbReference type="InterPro" id="IPR010982">
    <property type="entry name" value="Lambda_DNA-bd_dom_sf"/>
</dbReference>
<organism evidence="2 3">
    <name type="scientific">Listeria fleischmannii</name>
    <dbReference type="NCBI Taxonomy" id="1069827"/>
    <lineage>
        <taxon>Bacteria</taxon>
        <taxon>Bacillati</taxon>
        <taxon>Bacillota</taxon>
        <taxon>Bacilli</taxon>
        <taxon>Bacillales</taxon>
        <taxon>Listeriaceae</taxon>
        <taxon>Listeria</taxon>
    </lineage>
</organism>
<gene>
    <name evidence="2" type="ORF">HB844_13760</name>
</gene>
<proteinExistence type="predicted"/>
<feature type="domain" description="HTH cro/C1-type" evidence="1">
    <location>
        <begin position="27"/>
        <end position="61"/>
    </location>
</feature>
<dbReference type="EMBL" id="JAARPY010000020">
    <property type="protein sequence ID" value="MBC1399925.1"/>
    <property type="molecule type" value="Genomic_DNA"/>
</dbReference>
<dbReference type="SUPFAM" id="SSF47413">
    <property type="entry name" value="lambda repressor-like DNA-binding domains"/>
    <property type="match status" value="1"/>
</dbReference>
<dbReference type="AlphaFoldDB" id="A0A841YHN5"/>
<dbReference type="RefSeq" id="WP_185363556.1">
    <property type="nucleotide sequence ID" value="NZ_JAARPY010000020.1"/>
</dbReference>
<dbReference type="InterPro" id="IPR053163">
    <property type="entry name" value="HTH-type_regulator_Rgg"/>
</dbReference>
<dbReference type="Pfam" id="PF21259">
    <property type="entry name" value="Rgg_C"/>
    <property type="match status" value="1"/>
</dbReference>
<protein>
    <submittedName>
        <fullName evidence="2">Helix-turn-helix transcriptional regulator</fullName>
    </submittedName>
</protein>
<evidence type="ECO:0000313" key="3">
    <source>
        <dbReference type="Proteomes" id="UP000571128"/>
    </source>
</evidence>
<dbReference type="Proteomes" id="UP000571128">
    <property type="component" value="Unassembled WGS sequence"/>
</dbReference>
<dbReference type="InterPro" id="IPR001387">
    <property type="entry name" value="Cro/C1-type_HTH"/>
</dbReference>
<accession>A0A841YHN5</accession>
<dbReference type="GO" id="GO:0003677">
    <property type="term" value="F:DNA binding"/>
    <property type="evidence" value="ECO:0007669"/>
    <property type="project" value="InterPro"/>
</dbReference>
<dbReference type="PROSITE" id="PS50943">
    <property type="entry name" value="HTH_CROC1"/>
    <property type="match status" value="1"/>
</dbReference>
<comment type="caution">
    <text evidence="2">The sequence shown here is derived from an EMBL/GenBank/DDBJ whole genome shotgun (WGS) entry which is preliminary data.</text>
</comment>
<evidence type="ECO:0000313" key="2">
    <source>
        <dbReference type="EMBL" id="MBC1399925.1"/>
    </source>
</evidence>
<sequence>MKKPGEILRQTRIEQGLSPKEIYGQEISKSSYHRFENDLQSIPYHKLKIILDRLDLTFDEFEFILNGYDNTIKYTFISRFKNLRNTTNQNAMSELITDIETILLTRRSPFLVDLKAILESLLIFQQTQSFEKARQGVVYIWDKLEKKDEWNFTDILLIANIFYIFPTGTIETIYDLLMKAIQRYQHYPWISNYNMSVPLNYCLYLRNNGRIMECLPYLEKTLDIAKKEKSTLNLLDARYRLCEIMYLKGDQKKATQIYKEILSILNFLEETHFSSDIKSDWDELPHYKQKSP</sequence>
<dbReference type="Gene3D" id="1.25.40.10">
    <property type="entry name" value="Tetratricopeptide repeat domain"/>
    <property type="match status" value="1"/>
</dbReference>
<dbReference type="InterPro" id="IPR011990">
    <property type="entry name" value="TPR-like_helical_dom_sf"/>
</dbReference>
<reference evidence="2 3" key="1">
    <citation type="submission" date="2020-03" db="EMBL/GenBank/DDBJ databases">
        <title>Soil Listeria distribution.</title>
        <authorList>
            <person name="Liao J."/>
            <person name="Wiedmann M."/>
        </authorList>
    </citation>
    <scope>NUCLEOTIDE SEQUENCE [LARGE SCALE GENOMIC DNA]</scope>
    <source>
        <strain evidence="2 3">FSL L7-1645</strain>
    </source>
</reference>
<dbReference type="CDD" id="cd00093">
    <property type="entry name" value="HTH_XRE"/>
    <property type="match status" value="1"/>
</dbReference>
<dbReference type="PANTHER" id="PTHR37038">
    <property type="entry name" value="TRANSCRIPTIONAL REGULATOR-RELATED"/>
    <property type="match status" value="1"/>
</dbReference>
<dbReference type="SUPFAM" id="SSF48452">
    <property type="entry name" value="TPR-like"/>
    <property type="match status" value="1"/>
</dbReference>
<name>A0A841YHN5_9LIST</name>
<dbReference type="PANTHER" id="PTHR37038:SF13">
    <property type="entry name" value="HTH CRO_C1-TYPE DOMAIN-CONTAINING PROTEIN"/>
    <property type="match status" value="1"/>
</dbReference>
<dbReference type="Gene3D" id="1.10.260.40">
    <property type="entry name" value="lambda repressor-like DNA-binding domains"/>
    <property type="match status" value="1"/>
</dbReference>
<dbReference type="InterPro" id="IPR010057">
    <property type="entry name" value="Transcription_activator_Rgg_C"/>
</dbReference>
<evidence type="ECO:0000259" key="1">
    <source>
        <dbReference type="PROSITE" id="PS50943"/>
    </source>
</evidence>